<dbReference type="Pfam" id="PF01053">
    <property type="entry name" value="Cys_Met_Meta_PP"/>
    <property type="match status" value="2"/>
</dbReference>
<dbReference type="InterPro" id="IPR015424">
    <property type="entry name" value="PyrdxlP-dep_Trfase"/>
</dbReference>
<keyword evidence="2 4" id="KW-0663">Pyridoxal phosphate</keyword>
<comment type="caution">
    <text evidence="6">The sequence shown here is derived from an EMBL/GenBank/DDBJ whole genome shotgun (WGS) entry which is preliminary data.</text>
</comment>
<dbReference type="InterPro" id="IPR000277">
    <property type="entry name" value="Cys/Met-Metab_PyrdxlP-dep_enz"/>
</dbReference>
<evidence type="ECO:0000256" key="4">
    <source>
        <dbReference type="RuleBase" id="RU362118"/>
    </source>
</evidence>
<dbReference type="Gene3D" id="3.90.1150.10">
    <property type="entry name" value="Aspartate Aminotransferase, domain 1"/>
    <property type="match status" value="1"/>
</dbReference>
<evidence type="ECO:0000256" key="5">
    <source>
        <dbReference type="SAM" id="MobiDB-lite"/>
    </source>
</evidence>
<dbReference type="GO" id="GO:0016829">
    <property type="term" value="F:lyase activity"/>
    <property type="evidence" value="ECO:0007669"/>
    <property type="project" value="UniProtKB-KW"/>
</dbReference>
<reference evidence="6 7" key="1">
    <citation type="submission" date="2024-02" db="EMBL/GenBank/DDBJ databases">
        <authorList>
            <person name="Chen Y."/>
            <person name="Shah S."/>
            <person name="Dougan E. K."/>
            <person name="Thang M."/>
            <person name="Chan C."/>
        </authorList>
    </citation>
    <scope>NUCLEOTIDE SEQUENCE [LARGE SCALE GENOMIC DNA]</scope>
</reference>
<evidence type="ECO:0000256" key="1">
    <source>
        <dbReference type="ARBA" id="ARBA00001933"/>
    </source>
</evidence>
<comment type="similarity">
    <text evidence="4">Belongs to the trans-sulfuration enzymes family.</text>
</comment>
<dbReference type="PANTHER" id="PTHR11808:SF50">
    <property type="entry name" value="CYSTATHIONINE BETA-LYASE"/>
    <property type="match status" value="1"/>
</dbReference>
<keyword evidence="3 6" id="KW-0456">Lyase</keyword>
<organism evidence="6 7">
    <name type="scientific">Durusdinium trenchii</name>
    <dbReference type="NCBI Taxonomy" id="1381693"/>
    <lineage>
        <taxon>Eukaryota</taxon>
        <taxon>Sar</taxon>
        <taxon>Alveolata</taxon>
        <taxon>Dinophyceae</taxon>
        <taxon>Suessiales</taxon>
        <taxon>Symbiodiniaceae</taxon>
        <taxon>Durusdinium</taxon>
    </lineage>
</organism>
<dbReference type="Proteomes" id="UP001642464">
    <property type="component" value="Unassembled WGS sequence"/>
</dbReference>
<accession>A0ABP0KEM3</accession>
<comment type="cofactor">
    <cofactor evidence="1 4">
        <name>pyridoxal 5'-phosphate</name>
        <dbReference type="ChEBI" id="CHEBI:597326"/>
    </cofactor>
</comment>
<feature type="region of interest" description="Disordered" evidence="5">
    <location>
        <begin position="507"/>
        <end position="575"/>
    </location>
</feature>
<evidence type="ECO:0000256" key="2">
    <source>
        <dbReference type="ARBA" id="ARBA00022898"/>
    </source>
</evidence>
<dbReference type="InterPro" id="IPR015422">
    <property type="entry name" value="PyrdxlP-dep_Trfase_small"/>
</dbReference>
<feature type="region of interest" description="Disordered" evidence="5">
    <location>
        <begin position="1"/>
        <end position="25"/>
    </location>
</feature>
<sequence>MWRSWKADGSGDHSGDHSAKTEKLERVRGSIGDSIDFSQIRYPQETRRCRYDDLPTFPVRPNFAGFENALQPASQCVVFDGCPEDPYHPSNTPIYQTSTFVQPSSSEFGPYDYTRSGNPTRTALEKHVAMLEHAAAAFAFSSGMAALHTVTRLLKQGDEILVNEDIYGGMHRLLTQDCAHNGVQVTFVDTTNLTAVAKAITPKTKIIHTESPSNPRMKISDLRKLATLAHQHKVLLSVDSTMMPPVICQPLLLGVDLVVHSATKFFSGHADCTGGAVYFLQGGLVCVRDPELAHRVAFLQNAEGTALAPFECFLFLRGIKTMWLRVNRAQENTVQIAKALAKHPRIKDRTLRSRSVTPNGSEGPVETLLQIVGIRCEDAADVARRFDESDVIGREEKEVFYPGPGGCSSEALRIHNSQSSGCGCIISFTTGSVSFSRRFLDASRLFKTTVSFGSVNSLGEMPCTMSHASIPAEERTLPADLVRLSVGIEDVRDLLQDRPSDLQRALDFASSQKPPPEHDGYDSRFEDLPVVPRPPDEEERPRKSLSEWLLSEVEGPSTSQMLSGAVPNPNDQNKH</sequence>
<proteinExistence type="inferred from homology"/>
<dbReference type="Gene3D" id="3.40.640.10">
    <property type="entry name" value="Type I PLP-dependent aspartate aminotransferase-like (Major domain)"/>
    <property type="match status" value="1"/>
</dbReference>
<protein>
    <submittedName>
        <fullName evidence="6">Chloroplastic (CBL) (Beta-cystathionase) (Cysteine lyase) (Cysteine-S-conjugate beta-lyase)</fullName>
    </submittedName>
</protein>
<keyword evidence="7" id="KW-1185">Reference proteome</keyword>
<dbReference type="SUPFAM" id="SSF53383">
    <property type="entry name" value="PLP-dependent transferases"/>
    <property type="match status" value="2"/>
</dbReference>
<name>A0ABP0KEM3_9DINO</name>
<dbReference type="PANTHER" id="PTHR11808">
    <property type="entry name" value="TRANS-SULFURATION ENZYME FAMILY MEMBER"/>
    <property type="match status" value="1"/>
</dbReference>
<dbReference type="EMBL" id="CAXAMM010011113">
    <property type="protein sequence ID" value="CAK9025246.1"/>
    <property type="molecule type" value="Genomic_DNA"/>
</dbReference>
<feature type="compositionally biased region" description="Basic and acidic residues" evidence="5">
    <location>
        <begin position="515"/>
        <end position="527"/>
    </location>
</feature>
<gene>
    <name evidence="6" type="ORF">SCF082_LOCUS16995</name>
</gene>
<evidence type="ECO:0000313" key="7">
    <source>
        <dbReference type="Proteomes" id="UP001642464"/>
    </source>
</evidence>
<evidence type="ECO:0000313" key="6">
    <source>
        <dbReference type="EMBL" id="CAK9025246.1"/>
    </source>
</evidence>
<dbReference type="InterPro" id="IPR015421">
    <property type="entry name" value="PyrdxlP-dep_Trfase_major"/>
</dbReference>
<evidence type="ECO:0000256" key="3">
    <source>
        <dbReference type="ARBA" id="ARBA00023239"/>
    </source>
</evidence>